<name>A0AAN3DAA7_BACO1</name>
<organism evidence="1 2">
    <name type="scientific">Bacteroides ovatus (strain ATCC 8483 / DSM 1896 / JCM 5824 / BCRC 10623 / CCUG 4943 / NCTC 11153)</name>
    <dbReference type="NCBI Taxonomy" id="411476"/>
    <lineage>
        <taxon>Bacteria</taxon>
        <taxon>Pseudomonadati</taxon>
        <taxon>Bacteroidota</taxon>
        <taxon>Bacteroidia</taxon>
        <taxon>Bacteroidales</taxon>
        <taxon>Bacteroidaceae</taxon>
        <taxon>Bacteroides</taxon>
    </lineage>
</organism>
<proteinExistence type="predicted"/>
<evidence type="ECO:0000313" key="2">
    <source>
        <dbReference type="Proteomes" id="UP000005475"/>
    </source>
</evidence>
<protein>
    <submittedName>
        <fullName evidence="1">Uncharacterized protein</fullName>
    </submittedName>
</protein>
<evidence type="ECO:0000313" key="1">
    <source>
        <dbReference type="EMBL" id="EDO12875.1"/>
    </source>
</evidence>
<dbReference type="EMBL" id="AAXF02000043">
    <property type="protein sequence ID" value="EDO12875.1"/>
    <property type="molecule type" value="Genomic_DNA"/>
</dbReference>
<reference evidence="2" key="2">
    <citation type="submission" date="2007-04" db="EMBL/GenBank/DDBJ databases">
        <title>Draft genome sequence of Bacteroides ovatus (ATCC 8483).</title>
        <authorList>
            <person name="Sudarsanam P."/>
            <person name="Ley R."/>
            <person name="Guruge J."/>
            <person name="Turnbaugh P.J."/>
            <person name="Mahowald M."/>
            <person name="Liep D."/>
            <person name="Gordon J."/>
        </authorList>
    </citation>
    <scope>NUCLEOTIDE SEQUENCE [LARGE SCALE GENOMIC DNA]</scope>
    <source>
        <strain evidence="2">ATCC 8483 / DSM 1896 / JCM 5824 / BCRC 10623 / CCUG 4943 / NCTC 11153</strain>
    </source>
</reference>
<accession>A0AAN3DAA7</accession>
<reference evidence="1 2" key="1">
    <citation type="submission" date="2007-03" db="EMBL/GenBank/DDBJ databases">
        <authorList>
            <person name="Fulton L."/>
            <person name="Clifton S."/>
            <person name="Fulton B."/>
            <person name="Xu J."/>
            <person name="Minx P."/>
            <person name="Pepin K.H."/>
            <person name="Johnson M."/>
            <person name="Thiruvilangam P."/>
            <person name="Bhonagiri V."/>
            <person name="Nash W.E."/>
            <person name="Mardis E.R."/>
            <person name="Wilson R.K."/>
        </authorList>
    </citation>
    <scope>NUCLEOTIDE SEQUENCE [LARGE SCALE GENOMIC DNA]</scope>
    <source>
        <strain evidence="2">ATCC 8483 / DSM 1896 / JCM 5824 / BCRC 10623 / CCUG 4943 / NCTC 11153</strain>
    </source>
</reference>
<gene>
    <name evidence="1" type="ORF">BACOVA_01379</name>
</gene>
<sequence>MFFFIILQTKNRKIGIKMKLRYYQIAIRYKNKMHDFHGWGVAAQI</sequence>
<comment type="caution">
    <text evidence="1">The sequence shown here is derived from an EMBL/GenBank/DDBJ whole genome shotgun (WGS) entry which is preliminary data.</text>
</comment>
<dbReference type="AlphaFoldDB" id="A0AAN3DAA7"/>
<dbReference type="Proteomes" id="UP000005475">
    <property type="component" value="Unassembled WGS sequence"/>
</dbReference>